<feature type="domain" description="GFO/IDH/MocA-like oxidoreductase" evidence="4">
    <location>
        <begin position="129"/>
        <end position="263"/>
    </location>
</feature>
<accession>A0A366FNH0</accession>
<dbReference type="Pfam" id="PF01408">
    <property type="entry name" value="GFO_IDH_MocA"/>
    <property type="match status" value="1"/>
</dbReference>
<gene>
    <name evidence="5" type="ORF">DFR50_10679</name>
</gene>
<organism evidence="5 6">
    <name type="scientific">Roseiarcus fermentans</name>
    <dbReference type="NCBI Taxonomy" id="1473586"/>
    <lineage>
        <taxon>Bacteria</taxon>
        <taxon>Pseudomonadati</taxon>
        <taxon>Pseudomonadota</taxon>
        <taxon>Alphaproteobacteria</taxon>
        <taxon>Hyphomicrobiales</taxon>
        <taxon>Roseiarcaceae</taxon>
        <taxon>Roseiarcus</taxon>
    </lineage>
</organism>
<dbReference type="GO" id="GO:0000166">
    <property type="term" value="F:nucleotide binding"/>
    <property type="evidence" value="ECO:0007669"/>
    <property type="project" value="InterPro"/>
</dbReference>
<dbReference type="PANTHER" id="PTHR43818">
    <property type="entry name" value="BCDNA.GH03377"/>
    <property type="match status" value="1"/>
</dbReference>
<evidence type="ECO:0000256" key="2">
    <source>
        <dbReference type="SAM" id="MobiDB-lite"/>
    </source>
</evidence>
<dbReference type="EMBL" id="QNRK01000006">
    <property type="protein sequence ID" value="RBP16117.1"/>
    <property type="molecule type" value="Genomic_DNA"/>
</dbReference>
<protein>
    <submittedName>
        <fullName evidence="5">Putative dehydrogenase</fullName>
    </submittedName>
</protein>
<dbReference type="InterPro" id="IPR050463">
    <property type="entry name" value="Gfo/Idh/MocA_oxidrdct_glycsds"/>
</dbReference>
<dbReference type="InterPro" id="IPR036291">
    <property type="entry name" value="NAD(P)-bd_dom_sf"/>
</dbReference>
<dbReference type="Gene3D" id="3.30.360.10">
    <property type="entry name" value="Dihydrodipicolinate Reductase, domain 2"/>
    <property type="match status" value="1"/>
</dbReference>
<dbReference type="InterPro" id="IPR055170">
    <property type="entry name" value="GFO_IDH_MocA-like_dom"/>
</dbReference>
<name>A0A366FNH0_9HYPH</name>
<dbReference type="Gene3D" id="3.40.50.720">
    <property type="entry name" value="NAD(P)-binding Rossmann-like Domain"/>
    <property type="match status" value="1"/>
</dbReference>
<dbReference type="OrthoDB" id="9776544at2"/>
<dbReference type="Pfam" id="PF22725">
    <property type="entry name" value="GFO_IDH_MocA_C3"/>
    <property type="match status" value="1"/>
</dbReference>
<dbReference type="SUPFAM" id="SSF51735">
    <property type="entry name" value="NAD(P)-binding Rossmann-fold domains"/>
    <property type="match status" value="1"/>
</dbReference>
<dbReference type="GO" id="GO:0016491">
    <property type="term" value="F:oxidoreductase activity"/>
    <property type="evidence" value="ECO:0007669"/>
    <property type="project" value="UniProtKB-KW"/>
</dbReference>
<evidence type="ECO:0000256" key="1">
    <source>
        <dbReference type="ARBA" id="ARBA00023002"/>
    </source>
</evidence>
<feature type="domain" description="Gfo/Idh/MocA-like oxidoreductase N-terminal" evidence="3">
    <location>
        <begin position="5"/>
        <end position="117"/>
    </location>
</feature>
<feature type="region of interest" description="Disordered" evidence="2">
    <location>
        <begin position="338"/>
        <end position="365"/>
    </location>
</feature>
<evidence type="ECO:0000313" key="6">
    <source>
        <dbReference type="Proteomes" id="UP000253529"/>
    </source>
</evidence>
<dbReference type="SUPFAM" id="SSF55347">
    <property type="entry name" value="Glyceraldehyde-3-phosphate dehydrogenase-like, C-terminal domain"/>
    <property type="match status" value="1"/>
</dbReference>
<dbReference type="Proteomes" id="UP000253529">
    <property type="component" value="Unassembled WGS sequence"/>
</dbReference>
<reference evidence="5 6" key="1">
    <citation type="submission" date="2018-06" db="EMBL/GenBank/DDBJ databases">
        <title>Genomic Encyclopedia of Type Strains, Phase IV (KMG-IV): sequencing the most valuable type-strain genomes for metagenomic binning, comparative biology and taxonomic classification.</title>
        <authorList>
            <person name="Goeker M."/>
        </authorList>
    </citation>
    <scope>NUCLEOTIDE SEQUENCE [LARGE SCALE GENOMIC DNA]</scope>
    <source>
        <strain evidence="5 6">DSM 24875</strain>
    </source>
</reference>
<keyword evidence="1" id="KW-0560">Oxidoreductase</keyword>
<dbReference type="InterPro" id="IPR000683">
    <property type="entry name" value="Gfo/Idh/MocA-like_OxRdtase_N"/>
</dbReference>
<dbReference type="RefSeq" id="WP_113888445.1">
    <property type="nucleotide sequence ID" value="NZ_QNRK01000006.1"/>
</dbReference>
<dbReference type="PANTHER" id="PTHR43818:SF11">
    <property type="entry name" value="BCDNA.GH03377"/>
    <property type="match status" value="1"/>
</dbReference>
<keyword evidence="6" id="KW-1185">Reference proteome</keyword>
<evidence type="ECO:0000313" key="5">
    <source>
        <dbReference type="EMBL" id="RBP16117.1"/>
    </source>
</evidence>
<evidence type="ECO:0000259" key="4">
    <source>
        <dbReference type="Pfam" id="PF22725"/>
    </source>
</evidence>
<dbReference type="AlphaFoldDB" id="A0A366FNH0"/>
<proteinExistence type="predicted"/>
<evidence type="ECO:0000259" key="3">
    <source>
        <dbReference type="Pfam" id="PF01408"/>
    </source>
</evidence>
<comment type="caution">
    <text evidence="5">The sequence shown here is derived from an EMBL/GenBank/DDBJ whole genome shotgun (WGS) entry which is preliminary data.</text>
</comment>
<sequence>MTRVSVGVIGCGNISAAYLKAAKAFPILDIAALADAVPAAAEARSAEFGVPARTVEDVLADPAIEVILNLTVPKAHVEVGLRAIAAGKHVHSEKPLGVALDEARRLLEAARTSGLRLGCAPDTFLGGAHQTARQCLDEGLIGRPVGGTAFFMCPGHERWHPNPGFYYLEGGGPMLDMGPYYVTDLVNLLGPVASVAGVATRTRAERVVSSEPLKGARLPVEIATHVTGVLTFASGAAVSMTMSFDVARHRHVPIELYGEAGTLIVPDPNYFGGRVEFASASEDWREVPTRHAYADGNHRILGLADMAQAIRTGRPHRASGDLAFHVLEVMQAFQTSSDTGASVPIASRPERPAPMPASLTTGELD</sequence>